<dbReference type="Proteomes" id="UP000431901">
    <property type="component" value="Unassembled WGS sequence"/>
</dbReference>
<dbReference type="InterPro" id="IPR039261">
    <property type="entry name" value="FNR_nucleotide-bd"/>
</dbReference>
<evidence type="ECO:0000256" key="9">
    <source>
        <dbReference type="ARBA" id="ARBA00023002"/>
    </source>
</evidence>
<evidence type="ECO:0000256" key="6">
    <source>
        <dbReference type="ARBA" id="ARBA00022723"/>
    </source>
</evidence>
<evidence type="ECO:0000256" key="14">
    <source>
        <dbReference type="SAM" id="Phobius"/>
    </source>
</evidence>
<feature type="region of interest" description="Disordered" evidence="13">
    <location>
        <begin position="1"/>
        <end position="58"/>
    </location>
</feature>
<dbReference type="OrthoDB" id="9801223at2"/>
<evidence type="ECO:0000256" key="4">
    <source>
        <dbReference type="ARBA" id="ARBA00022692"/>
    </source>
</evidence>
<feature type="compositionally biased region" description="Basic and acidic residues" evidence="13">
    <location>
        <begin position="13"/>
        <end position="26"/>
    </location>
</feature>
<evidence type="ECO:0000256" key="13">
    <source>
        <dbReference type="SAM" id="MobiDB-lite"/>
    </source>
</evidence>
<evidence type="ECO:0000256" key="10">
    <source>
        <dbReference type="ARBA" id="ARBA00023004"/>
    </source>
</evidence>
<comment type="caution">
    <text evidence="16">The sequence shown here is derived from an EMBL/GenBank/DDBJ whole genome shotgun (WGS) entry which is preliminary data.</text>
</comment>
<evidence type="ECO:0000256" key="3">
    <source>
        <dbReference type="ARBA" id="ARBA00022630"/>
    </source>
</evidence>
<dbReference type="SUPFAM" id="SSF63380">
    <property type="entry name" value="Riboflavin synthase domain-like"/>
    <property type="match status" value="1"/>
</dbReference>
<dbReference type="GO" id="GO:0050660">
    <property type="term" value="F:flavin adenine dinucleotide binding"/>
    <property type="evidence" value="ECO:0007669"/>
    <property type="project" value="TreeGrafter"/>
</dbReference>
<evidence type="ECO:0000259" key="15">
    <source>
        <dbReference type="PROSITE" id="PS51384"/>
    </source>
</evidence>
<evidence type="ECO:0000256" key="7">
    <source>
        <dbReference type="ARBA" id="ARBA00022827"/>
    </source>
</evidence>
<dbReference type="Gene3D" id="2.40.30.10">
    <property type="entry name" value="Translation factors"/>
    <property type="match status" value="1"/>
</dbReference>
<feature type="domain" description="FAD-binding FR-type" evidence="15">
    <location>
        <begin position="272"/>
        <end position="372"/>
    </location>
</feature>
<evidence type="ECO:0000313" key="16">
    <source>
        <dbReference type="EMBL" id="MXQ65665.1"/>
    </source>
</evidence>
<dbReference type="Pfam" id="PF00175">
    <property type="entry name" value="NAD_binding_1"/>
    <property type="match status" value="1"/>
</dbReference>
<dbReference type="GO" id="GO:0016020">
    <property type="term" value="C:membrane"/>
    <property type="evidence" value="ECO:0007669"/>
    <property type="project" value="UniProtKB-SubCell"/>
</dbReference>
<keyword evidence="4 14" id="KW-0812">Transmembrane</keyword>
<reference evidence="16 17" key="1">
    <citation type="submission" date="2019-12" db="EMBL/GenBank/DDBJ databases">
        <title>Nocardia macrotermitis sp. nov. and Nocardia aurantia sp. nov., isolated from the gut of the fungus growing-termite Macrotermes natalensis.</title>
        <authorList>
            <person name="Christine B."/>
            <person name="Rene B."/>
        </authorList>
    </citation>
    <scope>NUCLEOTIDE SEQUENCE [LARGE SCALE GENOMIC DNA]</scope>
    <source>
        <strain evidence="16 17">DSM 102126</strain>
    </source>
</reference>
<dbReference type="InterPro" id="IPR001433">
    <property type="entry name" value="OxRdtase_FAD/NAD-bd"/>
</dbReference>
<feature type="transmembrane region" description="Helical" evidence="14">
    <location>
        <begin position="105"/>
        <end position="126"/>
    </location>
</feature>
<dbReference type="PANTHER" id="PTHR47354:SF8">
    <property type="entry name" value="1,2-PHENYLACETYL-COA EPOXIDASE, SUBUNIT E"/>
    <property type="match status" value="1"/>
</dbReference>
<dbReference type="GO" id="GO:0051537">
    <property type="term" value="F:2 iron, 2 sulfur cluster binding"/>
    <property type="evidence" value="ECO:0007669"/>
    <property type="project" value="UniProtKB-KW"/>
</dbReference>
<dbReference type="GO" id="GO:0016491">
    <property type="term" value="F:oxidoreductase activity"/>
    <property type="evidence" value="ECO:0007669"/>
    <property type="project" value="UniProtKB-KW"/>
</dbReference>
<feature type="transmembrane region" description="Helical" evidence="14">
    <location>
        <begin position="248"/>
        <end position="266"/>
    </location>
</feature>
<organism evidence="16 17">
    <name type="scientific">Actinomadura rayongensis</name>
    <dbReference type="NCBI Taxonomy" id="1429076"/>
    <lineage>
        <taxon>Bacteria</taxon>
        <taxon>Bacillati</taxon>
        <taxon>Actinomycetota</taxon>
        <taxon>Actinomycetes</taxon>
        <taxon>Streptosporangiales</taxon>
        <taxon>Thermomonosporaceae</taxon>
        <taxon>Actinomadura</taxon>
    </lineage>
</organism>
<proteinExistence type="predicted"/>
<keyword evidence="5" id="KW-0001">2Fe-2S</keyword>
<dbReference type="PANTHER" id="PTHR47354">
    <property type="entry name" value="NADH OXIDOREDUCTASE HCR"/>
    <property type="match status" value="1"/>
</dbReference>
<evidence type="ECO:0000256" key="2">
    <source>
        <dbReference type="ARBA" id="ARBA00004141"/>
    </source>
</evidence>
<keyword evidence="6" id="KW-0479">Metal-binding</keyword>
<comment type="cofactor">
    <cofactor evidence="1">
        <name>FAD</name>
        <dbReference type="ChEBI" id="CHEBI:57692"/>
    </cofactor>
</comment>
<feature type="compositionally biased region" description="Low complexity" evidence="13">
    <location>
        <begin position="377"/>
        <end position="391"/>
    </location>
</feature>
<accession>A0A6I4WBN0</accession>
<evidence type="ECO:0000256" key="5">
    <source>
        <dbReference type="ARBA" id="ARBA00022714"/>
    </source>
</evidence>
<keyword evidence="17" id="KW-1185">Reference proteome</keyword>
<dbReference type="CDD" id="cd06198">
    <property type="entry name" value="FNR_like_3"/>
    <property type="match status" value="1"/>
</dbReference>
<protein>
    <submittedName>
        <fullName evidence="16">Ferric reductase</fullName>
    </submittedName>
</protein>
<evidence type="ECO:0000256" key="11">
    <source>
        <dbReference type="ARBA" id="ARBA00023014"/>
    </source>
</evidence>
<feature type="transmembrane region" description="Helical" evidence="14">
    <location>
        <begin position="184"/>
        <end position="201"/>
    </location>
</feature>
<keyword evidence="11" id="KW-0411">Iron-sulfur</keyword>
<dbReference type="InterPro" id="IPR017927">
    <property type="entry name" value="FAD-bd_FR_type"/>
</dbReference>
<dbReference type="AlphaFoldDB" id="A0A6I4WBN0"/>
<feature type="compositionally biased region" description="Polar residues" evidence="13">
    <location>
        <begin position="42"/>
        <end position="51"/>
    </location>
</feature>
<dbReference type="Gene3D" id="3.40.50.80">
    <property type="entry name" value="Nucleotide-binding domain of ferredoxin-NADP reductase (FNR) module"/>
    <property type="match status" value="1"/>
</dbReference>
<keyword evidence="10" id="KW-0408">Iron</keyword>
<dbReference type="PROSITE" id="PS51384">
    <property type="entry name" value="FAD_FR"/>
    <property type="match status" value="1"/>
</dbReference>
<dbReference type="EMBL" id="WUTW01000002">
    <property type="protein sequence ID" value="MXQ65665.1"/>
    <property type="molecule type" value="Genomic_DNA"/>
</dbReference>
<keyword evidence="3" id="KW-0285">Flavoprotein</keyword>
<dbReference type="GO" id="GO:0046872">
    <property type="term" value="F:metal ion binding"/>
    <property type="evidence" value="ECO:0007669"/>
    <property type="project" value="UniProtKB-KW"/>
</dbReference>
<feature type="transmembrane region" description="Helical" evidence="14">
    <location>
        <begin position="66"/>
        <end position="85"/>
    </location>
</feature>
<sequence length="510" mass="55164">MVAPEDPTSEYSLRNRRDHPISEETQKLVAQGGDNPSREARSVTTTTSTLPRSAPGRTRRRVRLPFSVPAALVLLGAVAVLALWWRTTPSVDGGLAGWTTEAGRITGLLAGYGCAVLVGLMARVPALERGVGADRIARWHALGGRYTVSLVCAHALLIILGYGMTAHTDPVHETATVVFDYPEMLKGTVGFLLLLAAGLTSARAARRRLPYELWHLIHLGFYLALFLAFSHQLANGASFAASPLARTFWYALYLSAAALVLWFRVLTPVRHALRHRLRVADVTWEAPGVLSVTVAGRDLDRLGAEPGQFFRWRFAARGLWWAANPYSLSAPPRSDRLRITVKAAGGHSAALARLRPGTRVFAEGPSGALTASRRRSLPSASRHGRPAPAGRGGTLLLAGGVGITPLRALFETLPGDVVLLYTARRPEDLALRGELDAIAAARGARVLYFVDEPAAHRLTLTGRELRRFVPDVADRDVYLCGPPGMAAAARTALRDAGVPRGRVHHESFEF</sequence>
<dbReference type="InterPro" id="IPR050415">
    <property type="entry name" value="MRET"/>
</dbReference>
<feature type="transmembrane region" description="Helical" evidence="14">
    <location>
        <begin position="146"/>
        <end position="164"/>
    </location>
</feature>
<keyword evidence="9" id="KW-0560">Oxidoreductase</keyword>
<feature type="region of interest" description="Disordered" evidence="13">
    <location>
        <begin position="364"/>
        <end position="391"/>
    </location>
</feature>
<keyword evidence="8 14" id="KW-1133">Transmembrane helix</keyword>
<comment type="subcellular location">
    <subcellularLocation>
        <location evidence="2">Membrane</location>
        <topology evidence="2">Multi-pass membrane protein</topology>
    </subcellularLocation>
</comment>
<name>A0A6I4WBN0_9ACTN</name>
<dbReference type="InterPro" id="IPR017938">
    <property type="entry name" value="Riboflavin_synthase-like_b-brl"/>
</dbReference>
<keyword evidence="7" id="KW-0274">FAD</keyword>
<gene>
    <name evidence="16" type="ORF">GQ466_16680</name>
</gene>
<feature type="transmembrane region" description="Helical" evidence="14">
    <location>
        <begin position="213"/>
        <end position="233"/>
    </location>
</feature>
<evidence type="ECO:0000256" key="12">
    <source>
        <dbReference type="ARBA" id="ARBA00023136"/>
    </source>
</evidence>
<dbReference type="Pfam" id="PF01794">
    <property type="entry name" value="Ferric_reduct"/>
    <property type="match status" value="1"/>
</dbReference>
<evidence type="ECO:0000313" key="17">
    <source>
        <dbReference type="Proteomes" id="UP000431901"/>
    </source>
</evidence>
<evidence type="ECO:0000256" key="1">
    <source>
        <dbReference type="ARBA" id="ARBA00001974"/>
    </source>
</evidence>
<evidence type="ECO:0000256" key="8">
    <source>
        <dbReference type="ARBA" id="ARBA00022989"/>
    </source>
</evidence>
<keyword evidence="12 14" id="KW-0472">Membrane</keyword>
<dbReference type="SUPFAM" id="SSF52343">
    <property type="entry name" value="Ferredoxin reductase-like, C-terminal NADP-linked domain"/>
    <property type="match status" value="1"/>
</dbReference>
<dbReference type="InterPro" id="IPR013130">
    <property type="entry name" value="Fe3_Rdtase_TM_dom"/>
</dbReference>